<dbReference type="STRING" id="2880.D7G752"/>
<feature type="repeat" description="ANK" evidence="3">
    <location>
        <begin position="177"/>
        <end position="209"/>
    </location>
</feature>
<feature type="region of interest" description="Disordered" evidence="4">
    <location>
        <begin position="1"/>
        <end position="27"/>
    </location>
</feature>
<evidence type="ECO:0000256" key="3">
    <source>
        <dbReference type="PROSITE-ProRule" id="PRU00023"/>
    </source>
</evidence>
<sequence>MANQGQQQQQQQQRVPESSNQLSRRANLQGTEKTIFDLVCAGTNRRQWAEWLRTPLEHAAGAGNIDLVTKLQGAGAGGSALHLALRAGQDALAQELLRLGAPTKAKDNNGDTPLHLAAASGLGDVVSLLLRDGAEVDVLDNKGRTSIHLSAERGSPSTVQALLAAGGDPSLRYGKGKAFSALGLAARGGHVEVMQALIRHGVDVNAPDSNGCTALHSAAIGDAVGAIDVLIEAGASIDAQGGEDGEMYTPLHVASEKGSSEAALSLVKHGADVHRSGRMSRWGRSCGNALILAAGRGHTMIVTSLLAAGVNVNLRPAYSDKSALDAAFQGGHADIVTTFDPARSVCRRHRLTWVYGAVQGAVVSMLRYGALIDVKDNCGDTPLHAASSAGCSEGIRALVEYGADIKALNAKGRTPLALTAEFGCEDATVVLLDAGADVNAPADHTDGSAALSLATLSEYVDDTMKILIQHGADVNARNTDGFTALHRAAMYNEVDGVDLLISAGAIIEALDNHKSTPLAVAFREAVYRWKKYNGGAGDFAAMVSLLKHGADPNTGNIDKGCPNSLLYYFIRCGCPISVFRELLAVGPNLDVRADDECTPLMVSQDHPEMFSELLLHGADTNVQTKGGGTALHKAAQDDNGVCIEALISAGASTNVKDRNGRTPLHLATINHKWNAMRMLLRSGADISSADNDGFSALHLAAAHDQCTSGDSAMATTMDLLLRWGADENAVDSLGNTPVTVWRENESMYTLSWANKQSVKKMFQRAPRDKAWRRRGWLVLCRAFPNSVRLKADNAGTCPGAGRSVRARSVGAGSGSGSGSVPPVGEAGGVAVGTLLREKHGVVAGGLSALVAKVVGLHEDGVFRTIMEFVGRTPRL</sequence>
<feature type="repeat" description="ANK" evidence="3">
    <location>
        <begin position="692"/>
        <end position="732"/>
    </location>
</feature>
<protein>
    <submittedName>
        <fullName evidence="5">Uncharacterized protein</fullName>
    </submittedName>
</protein>
<feature type="repeat" description="ANK" evidence="3">
    <location>
        <begin position="659"/>
        <end position="691"/>
    </location>
</feature>
<dbReference type="OMA" id="HIICENQ"/>
<dbReference type="Gene3D" id="1.25.40.20">
    <property type="entry name" value="Ankyrin repeat-containing domain"/>
    <property type="match status" value="5"/>
</dbReference>
<feature type="compositionally biased region" description="Polar residues" evidence="4">
    <location>
        <begin position="14"/>
        <end position="27"/>
    </location>
</feature>
<evidence type="ECO:0000256" key="4">
    <source>
        <dbReference type="SAM" id="MobiDB-lite"/>
    </source>
</evidence>
<feature type="repeat" description="ANK" evidence="3">
    <location>
        <begin position="626"/>
        <end position="658"/>
    </location>
</feature>
<gene>
    <name evidence="5" type="ORF">Esi_0008_0212</name>
</gene>
<feature type="region of interest" description="Disordered" evidence="4">
    <location>
        <begin position="800"/>
        <end position="823"/>
    </location>
</feature>
<dbReference type="InParanoid" id="D7G752"/>
<keyword evidence="1" id="KW-0677">Repeat</keyword>
<evidence type="ECO:0000256" key="2">
    <source>
        <dbReference type="ARBA" id="ARBA00023043"/>
    </source>
</evidence>
<feature type="repeat" description="ANK" evidence="3">
    <location>
        <begin position="411"/>
        <end position="443"/>
    </location>
</feature>
<dbReference type="EMBL" id="FN649035">
    <property type="protein sequence ID" value="CBJ25745.1"/>
    <property type="molecule type" value="Genomic_DNA"/>
</dbReference>
<dbReference type="PANTHER" id="PTHR24173:SF74">
    <property type="entry name" value="ANKYRIN REPEAT DOMAIN-CONTAINING PROTEIN 16"/>
    <property type="match status" value="1"/>
</dbReference>
<evidence type="ECO:0000313" key="6">
    <source>
        <dbReference type="Proteomes" id="UP000002630"/>
    </source>
</evidence>
<dbReference type="OrthoDB" id="204376at2759"/>
<feature type="compositionally biased region" description="Low complexity" evidence="4">
    <location>
        <begin position="1"/>
        <end position="13"/>
    </location>
</feature>
<reference evidence="5 6" key="1">
    <citation type="journal article" date="2010" name="Nature">
        <title>The Ectocarpus genome and the independent evolution of multicellularity in brown algae.</title>
        <authorList>
            <person name="Cock J.M."/>
            <person name="Sterck L."/>
            <person name="Rouze P."/>
            <person name="Scornet D."/>
            <person name="Allen A.E."/>
            <person name="Amoutzias G."/>
            <person name="Anthouard V."/>
            <person name="Artiguenave F."/>
            <person name="Aury J.M."/>
            <person name="Badger J.H."/>
            <person name="Beszteri B."/>
            <person name="Billiau K."/>
            <person name="Bonnet E."/>
            <person name="Bothwell J.H."/>
            <person name="Bowler C."/>
            <person name="Boyen C."/>
            <person name="Brownlee C."/>
            <person name="Carrano C.J."/>
            <person name="Charrier B."/>
            <person name="Cho G.Y."/>
            <person name="Coelho S.M."/>
            <person name="Collen J."/>
            <person name="Corre E."/>
            <person name="Da Silva C."/>
            <person name="Delage L."/>
            <person name="Delaroque N."/>
            <person name="Dittami S.M."/>
            <person name="Doulbeau S."/>
            <person name="Elias M."/>
            <person name="Farnham G."/>
            <person name="Gachon C.M."/>
            <person name="Gschloessl B."/>
            <person name="Heesch S."/>
            <person name="Jabbari K."/>
            <person name="Jubin C."/>
            <person name="Kawai H."/>
            <person name="Kimura K."/>
            <person name="Kloareg B."/>
            <person name="Kupper F.C."/>
            <person name="Lang D."/>
            <person name="Le Bail A."/>
            <person name="Leblanc C."/>
            <person name="Lerouge P."/>
            <person name="Lohr M."/>
            <person name="Lopez P.J."/>
            <person name="Martens C."/>
            <person name="Maumus F."/>
            <person name="Michel G."/>
            <person name="Miranda-Saavedra D."/>
            <person name="Morales J."/>
            <person name="Moreau H."/>
            <person name="Motomura T."/>
            <person name="Nagasato C."/>
            <person name="Napoli C.A."/>
            <person name="Nelson D.R."/>
            <person name="Nyvall-Collen P."/>
            <person name="Peters A.F."/>
            <person name="Pommier C."/>
            <person name="Potin P."/>
            <person name="Poulain J."/>
            <person name="Quesneville H."/>
            <person name="Read B."/>
            <person name="Rensing S.A."/>
            <person name="Ritter A."/>
            <person name="Rousvoal S."/>
            <person name="Samanta M."/>
            <person name="Samson G."/>
            <person name="Schroeder D.C."/>
            <person name="Segurens B."/>
            <person name="Strittmatter M."/>
            <person name="Tonon T."/>
            <person name="Tregear J.W."/>
            <person name="Valentin K."/>
            <person name="von Dassow P."/>
            <person name="Yamagishi T."/>
            <person name="Van de Peer Y."/>
            <person name="Wincker P."/>
        </authorList>
    </citation>
    <scope>NUCLEOTIDE SEQUENCE [LARGE SCALE GENOMIC DNA]</scope>
    <source>
        <strain evidence="6">Ec32 / CCAP1310/4</strain>
    </source>
</reference>
<feature type="repeat" description="ANK" evidence="3">
    <location>
        <begin position="210"/>
        <end position="242"/>
    </location>
</feature>
<dbReference type="AlphaFoldDB" id="D7G752"/>
<organism evidence="5 6">
    <name type="scientific">Ectocarpus siliculosus</name>
    <name type="common">Brown alga</name>
    <name type="synonym">Conferva siliculosa</name>
    <dbReference type="NCBI Taxonomy" id="2880"/>
    <lineage>
        <taxon>Eukaryota</taxon>
        <taxon>Sar</taxon>
        <taxon>Stramenopiles</taxon>
        <taxon>Ochrophyta</taxon>
        <taxon>PX clade</taxon>
        <taxon>Phaeophyceae</taxon>
        <taxon>Ectocarpales</taxon>
        <taxon>Ectocarpaceae</taxon>
        <taxon>Ectocarpus</taxon>
    </lineage>
</organism>
<feature type="repeat" description="ANK" evidence="3">
    <location>
        <begin position="142"/>
        <end position="174"/>
    </location>
</feature>
<dbReference type="PROSITE" id="PS50088">
    <property type="entry name" value="ANK_REPEAT"/>
    <property type="match status" value="13"/>
</dbReference>
<keyword evidence="6" id="KW-1185">Reference proteome</keyword>
<feature type="repeat" description="ANK" evidence="3">
    <location>
        <begin position="378"/>
        <end position="410"/>
    </location>
</feature>
<dbReference type="PANTHER" id="PTHR24173">
    <property type="entry name" value="ANKYRIN REPEAT CONTAINING"/>
    <property type="match status" value="1"/>
</dbReference>
<dbReference type="EMBL" id="FN649727">
    <property type="protein sequence ID" value="CBJ25745.1"/>
    <property type="molecule type" value="Genomic_DNA"/>
</dbReference>
<dbReference type="SMART" id="SM00248">
    <property type="entry name" value="ANK"/>
    <property type="match status" value="16"/>
</dbReference>
<proteinExistence type="predicted"/>
<feature type="repeat" description="ANK" evidence="3">
    <location>
        <begin position="109"/>
        <end position="141"/>
    </location>
</feature>
<feature type="compositionally biased region" description="Low complexity" evidence="4">
    <location>
        <begin position="800"/>
        <end position="810"/>
    </location>
</feature>
<dbReference type="InterPro" id="IPR036770">
    <property type="entry name" value="Ankyrin_rpt-contain_sf"/>
</dbReference>
<evidence type="ECO:0000313" key="5">
    <source>
        <dbReference type="EMBL" id="CBJ25745.1"/>
    </source>
</evidence>
<dbReference type="SUPFAM" id="SSF48403">
    <property type="entry name" value="Ankyrin repeat"/>
    <property type="match status" value="2"/>
</dbReference>
<keyword evidence="2 3" id="KW-0040">ANK repeat</keyword>
<dbReference type="PROSITE" id="PS50297">
    <property type="entry name" value="ANK_REP_REGION"/>
    <property type="match status" value="12"/>
</dbReference>
<feature type="repeat" description="ANK" evidence="3">
    <location>
        <begin position="246"/>
        <end position="278"/>
    </location>
</feature>
<feature type="repeat" description="ANK" evidence="3">
    <location>
        <begin position="480"/>
        <end position="512"/>
    </location>
</feature>
<dbReference type="Proteomes" id="UP000002630">
    <property type="component" value="Linkage Group LG02"/>
</dbReference>
<feature type="repeat" description="ANK" evidence="3">
    <location>
        <begin position="76"/>
        <end position="108"/>
    </location>
</feature>
<evidence type="ECO:0000256" key="1">
    <source>
        <dbReference type="ARBA" id="ARBA00022737"/>
    </source>
</evidence>
<dbReference type="Pfam" id="PF12796">
    <property type="entry name" value="Ank_2"/>
    <property type="match status" value="5"/>
</dbReference>
<dbReference type="InterPro" id="IPR002110">
    <property type="entry name" value="Ankyrin_rpt"/>
</dbReference>
<name>D7G752_ECTSI</name>
<feature type="repeat" description="ANK" evidence="3">
    <location>
        <begin position="446"/>
        <end position="479"/>
    </location>
</feature>
<dbReference type="eggNOG" id="KOG4177">
    <property type="taxonomic scope" value="Eukaryota"/>
</dbReference>
<accession>D7G752</accession>
<dbReference type="PRINTS" id="PR01415">
    <property type="entry name" value="ANKYRIN"/>
</dbReference>